<organism evidence="1 2">
    <name type="scientific">Zizania palustris</name>
    <name type="common">Northern wild rice</name>
    <dbReference type="NCBI Taxonomy" id="103762"/>
    <lineage>
        <taxon>Eukaryota</taxon>
        <taxon>Viridiplantae</taxon>
        <taxon>Streptophyta</taxon>
        <taxon>Embryophyta</taxon>
        <taxon>Tracheophyta</taxon>
        <taxon>Spermatophyta</taxon>
        <taxon>Magnoliopsida</taxon>
        <taxon>Liliopsida</taxon>
        <taxon>Poales</taxon>
        <taxon>Poaceae</taxon>
        <taxon>BOP clade</taxon>
        <taxon>Oryzoideae</taxon>
        <taxon>Oryzeae</taxon>
        <taxon>Zizaniinae</taxon>
        <taxon>Zizania</taxon>
    </lineage>
</organism>
<name>A0A8J5RX98_ZIZPA</name>
<sequence length="91" mass="9979">MRAFLAFVSSSSARIFPSCASLAVATACSSAAASTARAALGVARRRLGLLRHVVHLPLQRVRALPQPRPGPVRLRKQLPRRFVRRRDRVPA</sequence>
<protein>
    <submittedName>
        <fullName evidence="1">Uncharacterized protein</fullName>
    </submittedName>
</protein>
<reference evidence="1" key="1">
    <citation type="journal article" date="2021" name="bioRxiv">
        <title>Whole Genome Assembly and Annotation of Northern Wild Rice, Zizania palustris L., Supports a Whole Genome Duplication in the Zizania Genus.</title>
        <authorList>
            <person name="Haas M."/>
            <person name="Kono T."/>
            <person name="Macchietto M."/>
            <person name="Millas R."/>
            <person name="McGilp L."/>
            <person name="Shao M."/>
            <person name="Duquette J."/>
            <person name="Hirsch C.N."/>
            <person name="Kimball J."/>
        </authorList>
    </citation>
    <scope>NUCLEOTIDE SEQUENCE</scope>
    <source>
        <tissue evidence="1">Fresh leaf tissue</tissue>
    </source>
</reference>
<dbReference type="AlphaFoldDB" id="A0A8J5RX98"/>
<reference evidence="1" key="2">
    <citation type="submission" date="2021-02" db="EMBL/GenBank/DDBJ databases">
        <authorList>
            <person name="Kimball J.A."/>
            <person name="Haas M.W."/>
            <person name="Macchietto M."/>
            <person name="Kono T."/>
            <person name="Duquette J."/>
            <person name="Shao M."/>
        </authorList>
    </citation>
    <scope>NUCLEOTIDE SEQUENCE</scope>
    <source>
        <tissue evidence="1">Fresh leaf tissue</tissue>
    </source>
</reference>
<keyword evidence="2" id="KW-1185">Reference proteome</keyword>
<evidence type="ECO:0000313" key="1">
    <source>
        <dbReference type="EMBL" id="KAG8053078.1"/>
    </source>
</evidence>
<proteinExistence type="predicted"/>
<dbReference type="PROSITE" id="PS51257">
    <property type="entry name" value="PROKAR_LIPOPROTEIN"/>
    <property type="match status" value="1"/>
</dbReference>
<accession>A0A8J5RX98</accession>
<gene>
    <name evidence="1" type="ORF">GUJ93_ZPchr0001g29717</name>
</gene>
<comment type="caution">
    <text evidence="1">The sequence shown here is derived from an EMBL/GenBank/DDBJ whole genome shotgun (WGS) entry which is preliminary data.</text>
</comment>
<evidence type="ECO:0000313" key="2">
    <source>
        <dbReference type="Proteomes" id="UP000729402"/>
    </source>
</evidence>
<dbReference type="Proteomes" id="UP000729402">
    <property type="component" value="Unassembled WGS sequence"/>
</dbReference>
<dbReference type="EMBL" id="JAAALK010000288">
    <property type="protein sequence ID" value="KAG8053078.1"/>
    <property type="molecule type" value="Genomic_DNA"/>
</dbReference>